<organism evidence="2 3">
    <name type="scientific">Halorubrum vacuolatum</name>
    <name type="common">Natronobacterium vacuolatum</name>
    <dbReference type="NCBI Taxonomy" id="63740"/>
    <lineage>
        <taxon>Archaea</taxon>
        <taxon>Methanobacteriati</taxon>
        <taxon>Methanobacteriota</taxon>
        <taxon>Stenosarchaea group</taxon>
        <taxon>Halobacteria</taxon>
        <taxon>Halobacteriales</taxon>
        <taxon>Haloferacaceae</taxon>
        <taxon>Halorubrum</taxon>
    </lineage>
</organism>
<reference evidence="2 3" key="1">
    <citation type="submission" date="2017-06" db="EMBL/GenBank/DDBJ databases">
        <authorList>
            <person name="Kim H.J."/>
            <person name="Triplett B.A."/>
        </authorList>
    </citation>
    <scope>NUCLEOTIDE SEQUENCE [LARGE SCALE GENOMIC DNA]</scope>
    <source>
        <strain evidence="2 3">DSM 8800</strain>
    </source>
</reference>
<evidence type="ECO:0000256" key="1">
    <source>
        <dbReference type="SAM" id="Phobius"/>
    </source>
</evidence>
<dbReference type="Proteomes" id="UP000198397">
    <property type="component" value="Unassembled WGS sequence"/>
</dbReference>
<keyword evidence="1" id="KW-1133">Transmembrane helix</keyword>
<gene>
    <name evidence="2" type="ORF">SAMN06264855_11062</name>
</gene>
<dbReference type="EMBL" id="FZNQ01000010">
    <property type="protein sequence ID" value="SNR50177.1"/>
    <property type="molecule type" value="Genomic_DNA"/>
</dbReference>
<proteinExistence type="predicted"/>
<sequence length="38" mass="4166">MMIPLAVQPEPLPISATATVVLIASLLLVVLWVAYLYR</sequence>
<name>A0A238WUE2_HALVU</name>
<protein>
    <submittedName>
        <fullName evidence="2">Uncharacterized protein</fullName>
    </submittedName>
</protein>
<evidence type="ECO:0000313" key="3">
    <source>
        <dbReference type="Proteomes" id="UP000198397"/>
    </source>
</evidence>
<keyword evidence="1" id="KW-0812">Transmembrane</keyword>
<evidence type="ECO:0000313" key="2">
    <source>
        <dbReference type="EMBL" id="SNR50177.1"/>
    </source>
</evidence>
<keyword evidence="1" id="KW-0472">Membrane</keyword>
<accession>A0A238WUE2</accession>
<feature type="transmembrane region" description="Helical" evidence="1">
    <location>
        <begin position="12"/>
        <end position="37"/>
    </location>
</feature>
<keyword evidence="3" id="KW-1185">Reference proteome</keyword>
<dbReference type="AlphaFoldDB" id="A0A238WUE2"/>